<dbReference type="PANTHER" id="PTHR16675:SF237">
    <property type="entry name" value="MHC CLASS I ANTIGEN TRANSCRIPT VARIANT 1-RELATED"/>
    <property type="match status" value="1"/>
</dbReference>
<feature type="transmembrane region" description="Helical" evidence="3">
    <location>
        <begin position="283"/>
        <end position="307"/>
    </location>
</feature>
<dbReference type="SMART" id="SM00407">
    <property type="entry name" value="IGc1"/>
    <property type="match status" value="2"/>
</dbReference>
<dbReference type="EMBL" id="MU555303">
    <property type="protein sequence ID" value="KAI5615261.1"/>
    <property type="molecule type" value="Genomic_DNA"/>
</dbReference>
<dbReference type="Gene3D" id="3.30.500.10">
    <property type="entry name" value="MHC class I-like antigen recognition-like"/>
    <property type="match status" value="2"/>
</dbReference>
<dbReference type="PRINTS" id="PR01638">
    <property type="entry name" value="MHCCLASSI"/>
</dbReference>
<dbReference type="InterPro" id="IPR036179">
    <property type="entry name" value="Ig-like_dom_sf"/>
</dbReference>
<sequence>MVFIVLTDAHSLEYQYTMCTTNYISFPEFTAVGLLDGKQFMSYSSSNKMLIPENWIKNSSSEDYWKSEEQNMEGHHDDFKNIFTRIKNQFNDSGEGHTLQRMYGCKNDDGGFIRRYDQYGFDGEDFISLDLKTGTWIAVKPQAEILKHNWESNGYTTYWKNFLEHECIDLLNRFVNYGRETLERKVRPEASLFQEEVSPPEVVCHATGFFPKALNISWKKDGEDVHEDMDLSETLPNQDGSFQKRSILNVSAEDLRKHTYTCVIEHSSLEKEMVLKVPRDGELIGIIVGVVVALVVLVAVVAGIVVWKKKNSGDTLQRMYGCDINNGSITKGYNQYGFDGEDFISLDLETGTWIAVKPQALILKRNWESNGYTKYWKSFLEHDCIFLLNTFVNYGRKTVERKDPPEMSLFQTEVSSPEVVCHATGFYPKALLISWQKDGEDVLENVDLRETLPNQDGSFQKRSILKVSAEELQKHTYTCVIEHSSLEKDLVLPVSERRILRDGGSGGGPDGGSDGGSGGGLIGIIVGVIVALVVLVAVVAGIVIWKKKKSGILAMFGNKKISVKCKNVKKCRIRSTNDEPVIQKRSKVNLVNFQLATEQNTELQFLDKWMNNQ</sequence>
<dbReference type="InterPro" id="IPR011161">
    <property type="entry name" value="MHC_I-like_Ag-recog"/>
</dbReference>
<dbReference type="PROSITE" id="PS50835">
    <property type="entry name" value="IG_LIKE"/>
    <property type="match status" value="2"/>
</dbReference>
<feature type="domain" description="Ig-like" evidence="4">
    <location>
        <begin position="405"/>
        <end position="491"/>
    </location>
</feature>
<evidence type="ECO:0000313" key="6">
    <source>
        <dbReference type="Proteomes" id="UP001205998"/>
    </source>
</evidence>
<dbReference type="GO" id="GO:0005615">
    <property type="term" value="C:extracellular space"/>
    <property type="evidence" value="ECO:0007669"/>
    <property type="project" value="TreeGrafter"/>
</dbReference>
<dbReference type="InterPro" id="IPR037055">
    <property type="entry name" value="MHC_I-like_Ag-recog_sf"/>
</dbReference>
<reference evidence="5" key="1">
    <citation type="submission" date="2018-07" db="EMBL/GenBank/DDBJ databases">
        <title>Comparative genomics of catfishes provides insights into carnivory and benthic adaptation.</title>
        <authorList>
            <person name="Zhang Y."/>
            <person name="Wang D."/>
            <person name="Peng Z."/>
            <person name="Zheng S."/>
            <person name="Shao F."/>
            <person name="Tao W."/>
        </authorList>
    </citation>
    <scope>NUCLEOTIDE SEQUENCE</scope>
    <source>
        <strain evidence="5">Chongqing</strain>
    </source>
</reference>
<feature type="transmembrane region" description="Helical" evidence="3">
    <location>
        <begin position="521"/>
        <end position="545"/>
    </location>
</feature>
<feature type="domain" description="Ig-like" evidence="4">
    <location>
        <begin position="188"/>
        <end position="274"/>
    </location>
</feature>
<evidence type="ECO:0000256" key="1">
    <source>
        <dbReference type="ARBA" id="ARBA00023180"/>
    </source>
</evidence>
<dbReference type="SUPFAM" id="SSF54452">
    <property type="entry name" value="MHC antigen-recognition domain"/>
    <property type="match status" value="2"/>
</dbReference>
<dbReference type="InterPro" id="IPR007110">
    <property type="entry name" value="Ig-like_dom"/>
</dbReference>
<keyword evidence="3" id="KW-0472">Membrane</keyword>
<keyword evidence="6" id="KW-1185">Reference proteome</keyword>
<dbReference type="InterPro" id="IPR001039">
    <property type="entry name" value="MHC_I_a_a1/a2"/>
</dbReference>
<dbReference type="PANTHER" id="PTHR16675">
    <property type="entry name" value="MHC CLASS I-RELATED"/>
    <property type="match status" value="1"/>
</dbReference>
<evidence type="ECO:0000256" key="3">
    <source>
        <dbReference type="SAM" id="Phobius"/>
    </source>
</evidence>
<gene>
    <name evidence="5" type="ORF">C0J50_8818</name>
</gene>
<dbReference type="InterPro" id="IPR011162">
    <property type="entry name" value="MHC_I/II-like_Ag-recog"/>
</dbReference>
<dbReference type="FunFam" id="3.30.500.10:FF:000001">
    <property type="entry name" value="H-2 class I histocompatibility antigen, alpha chain"/>
    <property type="match status" value="1"/>
</dbReference>
<dbReference type="InterPro" id="IPR003597">
    <property type="entry name" value="Ig_C1-set"/>
</dbReference>
<dbReference type="Pfam" id="PF07654">
    <property type="entry name" value="C1-set"/>
    <property type="match status" value="2"/>
</dbReference>
<comment type="similarity">
    <text evidence="2">Belongs to the MHC class I family.</text>
</comment>
<evidence type="ECO:0000256" key="2">
    <source>
        <dbReference type="RuleBase" id="RU004439"/>
    </source>
</evidence>
<evidence type="ECO:0000259" key="4">
    <source>
        <dbReference type="PROSITE" id="PS50835"/>
    </source>
</evidence>
<accession>A0AAD5AFA3</accession>
<dbReference type="Gene3D" id="2.60.40.10">
    <property type="entry name" value="Immunoglobulins"/>
    <property type="match status" value="2"/>
</dbReference>
<evidence type="ECO:0000313" key="5">
    <source>
        <dbReference type="EMBL" id="KAI5615261.1"/>
    </source>
</evidence>
<name>A0AAD5AFA3_SILAS</name>
<comment type="caution">
    <text evidence="5">The sequence shown here is derived from an EMBL/GenBank/DDBJ whole genome shotgun (WGS) entry which is preliminary data.</text>
</comment>
<organism evidence="5 6">
    <name type="scientific">Silurus asotus</name>
    <name type="common">Amur catfish</name>
    <name type="synonym">Parasilurus asotus</name>
    <dbReference type="NCBI Taxonomy" id="30991"/>
    <lineage>
        <taxon>Eukaryota</taxon>
        <taxon>Metazoa</taxon>
        <taxon>Chordata</taxon>
        <taxon>Craniata</taxon>
        <taxon>Vertebrata</taxon>
        <taxon>Euteleostomi</taxon>
        <taxon>Actinopterygii</taxon>
        <taxon>Neopterygii</taxon>
        <taxon>Teleostei</taxon>
        <taxon>Ostariophysi</taxon>
        <taxon>Siluriformes</taxon>
        <taxon>Siluridae</taxon>
        <taxon>Silurus</taxon>
    </lineage>
</organism>
<dbReference type="InterPro" id="IPR050208">
    <property type="entry name" value="MHC_class-I_related"/>
</dbReference>
<dbReference type="Pfam" id="PF00129">
    <property type="entry name" value="MHC_I"/>
    <property type="match status" value="2"/>
</dbReference>
<dbReference type="InterPro" id="IPR013783">
    <property type="entry name" value="Ig-like_fold"/>
</dbReference>
<dbReference type="Proteomes" id="UP001205998">
    <property type="component" value="Unassembled WGS sequence"/>
</dbReference>
<dbReference type="CDD" id="cd07698">
    <property type="entry name" value="IgC1_MHC_I_alpha3"/>
    <property type="match status" value="2"/>
</dbReference>
<dbReference type="SUPFAM" id="SSF48726">
    <property type="entry name" value="Immunoglobulin"/>
    <property type="match status" value="2"/>
</dbReference>
<keyword evidence="3" id="KW-0812">Transmembrane</keyword>
<dbReference type="AlphaFoldDB" id="A0AAD5AFA3"/>
<protein>
    <submittedName>
        <fullName evidence="5">Major histocompatibility complex class I UBA</fullName>
    </submittedName>
</protein>
<dbReference type="GO" id="GO:0009897">
    <property type="term" value="C:external side of plasma membrane"/>
    <property type="evidence" value="ECO:0007669"/>
    <property type="project" value="TreeGrafter"/>
</dbReference>
<keyword evidence="3" id="KW-1133">Transmembrane helix</keyword>
<proteinExistence type="inferred from homology"/>
<dbReference type="GO" id="GO:0006955">
    <property type="term" value="P:immune response"/>
    <property type="evidence" value="ECO:0007669"/>
    <property type="project" value="TreeGrafter"/>
</dbReference>
<keyword evidence="1" id="KW-0325">Glycoprotein</keyword>